<feature type="transmembrane region" description="Helical" evidence="5">
    <location>
        <begin position="131"/>
        <end position="164"/>
    </location>
</feature>
<evidence type="ECO:0000256" key="2">
    <source>
        <dbReference type="ARBA" id="ARBA00022692"/>
    </source>
</evidence>
<dbReference type="Pfam" id="PF04172">
    <property type="entry name" value="LrgB"/>
    <property type="match status" value="1"/>
</dbReference>
<keyword evidence="7" id="KW-1185">Reference proteome</keyword>
<feature type="transmembrane region" description="Helical" evidence="5">
    <location>
        <begin position="59"/>
        <end position="78"/>
    </location>
</feature>
<name>A0A1I2H626_9BACL</name>
<evidence type="ECO:0000313" key="7">
    <source>
        <dbReference type="Proteomes" id="UP000183410"/>
    </source>
</evidence>
<dbReference type="PANTHER" id="PTHR30249">
    <property type="entry name" value="PUTATIVE SEROTONIN TRANSPORTER"/>
    <property type="match status" value="1"/>
</dbReference>
<evidence type="ECO:0000256" key="5">
    <source>
        <dbReference type="SAM" id="Phobius"/>
    </source>
</evidence>
<dbReference type="Proteomes" id="UP000183410">
    <property type="component" value="Unassembled WGS sequence"/>
</dbReference>
<dbReference type="AlphaFoldDB" id="A0A1I2H626"/>
<feature type="transmembrane region" description="Helical" evidence="5">
    <location>
        <begin position="195"/>
        <end position="221"/>
    </location>
</feature>
<evidence type="ECO:0000256" key="4">
    <source>
        <dbReference type="ARBA" id="ARBA00023136"/>
    </source>
</evidence>
<accession>A0A1I2H626</accession>
<dbReference type="GO" id="GO:0016020">
    <property type="term" value="C:membrane"/>
    <property type="evidence" value="ECO:0007669"/>
    <property type="project" value="UniProtKB-SubCell"/>
</dbReference>
<gene>
    <name evidence="6" type="ORF">SAMN04487969_12051</name>
</gene>
<keyword evidence="2 5" id="KW-0812">Transmembrane</keyword>
<keyword evidence="4 5" id="KW-0472">Membrane</keyword>
<evidence type="ECO:0000256" key="1">
    <source>
        <dbReference type="ARBA" id="ARBA00004141"/>
    </source>
</evidence>
<organism evidence="6 7">
    <name type="scientific">Paenibacillus algorifonticola</name>
    <dbReference type="NCBI Taxonomy" id="684063"/>
    <lineage>
        <taxon>Bacteria</taxon>
        <taxon>Bacillati</taxon>
        <taxon>Bacillota</taxon>
        <taxon>Bacilli</taxon>
        <taxon>Bacillales</taxon>
        <taxon>Paenibacillaceae</taxon>
        <taxon>Paenibacillus</taxon>
    </lineage>
</organism>
<dbReference type="InterPro" id="IPR007300">
    <property type="entry name" value="CidB/LrgB"/>
</dbReference>
<protein>
    <submittedName>
        <fullName evidence="6">TIGR00659 family protein</fullName>
    </submittedName>
</protein>
<keyword evidence="3 5" id="KW-1133">Transmembrane helix</keyword>
<feature type="transmembrane region" description="Helical" evidence="5">
    <location>
        <begin position="90"/>
        <end position="111"/>
    </location>
</feature>
<dbReference type="RefSeq" id="WP_231594133.1">
    <property type="nucleotide sequence ID" value="NZ_FONN01000020.1"/>
</dbReference>
<evidence type="ECO:0000256" key="3">
    <source>
        <dbReference type="ARBA" id="ARBA00022989"/>
    </source>
</evidence>
<comment type="subcellular location">
    <subcellularLocation>
        <location evidence="1">Membrane</location>
        <topology evidence="1">Multi-pass membrane protein</topology>
    </subcellularLocation>
</comment>
<sequence>MMMALMYIVLTVGIYWGAKRLHRLKPVLLLSPLIVTPVIVIMILVLGKIPYQSYNTGGHWLSSMVGPATIALAVPMYKNAAIMKKHALEIIAGVLSGWIVGMMAALLFSRSLKLSDSLIDSLLLRSTTTPIALAISDMIGGISTLTAIFVLITGILGTIIGPLVIRMARIRSDIAKGVLMGSSAHSAGAHKAFEFGLVPGSIASIAMIVTAFISLALLPWLTGLFMHG</sequence>
<proteinExistence type="predicted"/>
<dbReference type="PANTHER" id="PTHR30249:SF3">
    <property type="entry name" value="MUREIN HYDROLASE EXPORT REGULATOR"/>
    <property type="match status" value="1"/>
</dbReference>
<feature type="transmembrane region" description="Helical" evidence="5">
    <location>
        <begin position="27"/>
        <end position="47"/>
    </location>
</feature>
<reference evidence="7" key="1">
    <citation type="submission" date="2016-10" db="EMBL/GenBank/DDBJ databases">
        <authorList>
            <person name="Varghese N."/>
            <person name="Submissions S."/>
        </authorList>
    </citation>
    <scope>NUCLEOTIDE SEQUENCE [LARGE SCALE GENOMIC DNA]</scope>
    <source>
        <strain evidence="7">CGMCC 1.10223</strain>
    </source>
</reference>
<evidence type="ECO:0000313" key="6">
    <source>
        <dbReference type="EMBL" id="SFF25132.1"/>
    </source>
</evidence>
<dbReference type="EMBL" id="FONN01000020">
    <property type="protein sequence ID" value="SFF25132.1"/>
    <property type="molecule type" value="Genomic_DNA"/>
</dbReference>